<dbReference type="EMBL" id="KV427620">
    <property type="protein sequence ID" value="KZT07267.1"/>
    <property type="molecule type" value="Genomic_DNA"/>
</dbReference>
<gene>
    <name evidence="1" type="ORF">LAESUDRAFT_725177</name>
</gene>
<dbReference type="Proteomes" id="UP000076871">
    <property type="component" value="Unassembled WGS sequence"/>
</dbReference>
<dbReference type="RefSeq" id="XP_040765007.1">
    <property type="nucleotide sequence ID" value="XM_040908768.1"/>
</dbReference>
<proteinExistence type="predicted"/>
<reference evidence="1 2" key="1">
    <citation type="journal article" date="2016" name="Mol. Biol. Evol.">
        <title>Comparative Genomics of Early-Diverging Mushroom-Forming Fungi Provides Insights into the Origins of Lignocellulose Decay Capabilities.</title>
        <authorList>
            <person name="Nagy L.G."/>
            <person name="Riley R."/>
            <person name="Tritt A."/>
            <person name="Adam C."/>
            <person name="Daum C."/>
            <person name="Floudas D."/>
            <person name="Sun H."/>
            <person name="Yadav J.S."/>
            <person name="Pangilinan J."/>
            <person name="Larsson K.H."/>
            <person name="Matsuura K."/>
            <person name="Barry K."/>
            <person name="Labutti K."/>
            <person name="Kuo R."/>
            <person name="Ohm R.A."/>
            <person name="Bhattacharya S.S."/>
            <person name="Shirouzu T."/>
            <person name="Yoshinaga Y."/>
            <person name="Martin F.M."/>
            <person name="Grigoriev I.V."/>
            <person name="Hibbett D.S."/>
        </authorList>
    </citation>
    <scope>NUCLEOTIDE SEQUENCE [LARGE SCALE GENOMIC DNA]</scope>
    <source>
        <strain evidence="1 2">93-53</strain>
    </source>
</reference>
<sequence>MRRWRLFTLLYHYPLCYTFLCAVCILLGHSVQIDHLQLPLTSLEVSRRVLCDELYPA</sequence>
<keyword evidence="2" id="KW-1185">Reference proteome</keyword>
<protein>
    <submittedName>
        <fullName evidence="1">Uncharacterized protein</fullName>
    </submittedName>
</protein>
<evidence type="ECO:0000313" key="1">
    <source>
        <dbReference type="EMBL" id="KZT07267.1"/>
    </source>
</evidence>
<name>A0A165EKU0_9APHY</name>
<dbReference type="AlphaFoldDB" id="A0A165EKU0"/>
<dbReference type="GeneID" id="63825797"/>
<organism evidence="1 2">
    <name type="scientific">Laetiporus sulphureus 93-53</name>
    <dbReference type="NCBI Taxonomy" id="1314785"/>
    <lineage>
        <taxon>Eukaryota</taxon>
        <taxon>Fungi</taxon>
        <taxon>Dikarya</taxon>
        <taxon>Basidiomycota</taxon>
        <taxon>Agaricomycotina</taxon>
        <taxon>Agaricomycetes</taxon>
        <taxon>Polyporales</taxon>
        <taxon>Laetiporus</taxon>
    </lineage>
</organism>
<evidence type="ECO:0000313" key="2">
    <source>
        <dbReference type="Proteomes" id="UP000076871"/>
    </source>
</evidence>
<accession>A0A165EKU0</accession>
<dbReference type="InParanoid" id="A0A165EKU0"/>